<dbReference type="InterPro" id="IPR025857">
    <property type="entry name" value="MacB_PCD"/>
</dbReference>
<dbReference type="AlphaFoldDB" id="A0A3S0PU87"/>
<proteinExistence type="inferred from homology"/>
<keyword evidence="6 7" id="KW-0472">Membrane</keyword>
<accession>A0A3S0PU87</accession>
<dbReference type="GO" id="GO:0098797">
    <property type="term" value="C:plasma membrane protein complex"/>
    <property type="evidence" value="ECO:0007669"/>
    <property type="project" value="TreeGrafter"/>
</dbReference>
<evidence type="ECO:0000259" key="8">
    <source>
        <dbReference type="Pfam" id="PF02687"/>
    </source>
</evidence>
<dbReference type="OrthoDB" id="9784014at2"/>
<feature type="transmembrane region" description="Helical" evidence="7">
    <location>
        <begin position="20"/>
        <end position="44"/>
    </location>
</feature>
<dbReference type="Proteomes" id="UP000278983">
    <property type="component" value="Unassembled WGS sequence"/>
</dbReference>
<protein>
    <submittedName>
        <fullName evidence="10">ABC transporter permease</fullName>
    </submittedName>
</protein>
<comment type="subcellular location">
    <subcellularLocation>
        <location evidence="1">Cell membrane</location>
        <topology evidence="1">Multi-pass membrane protein</topology>
    </subcellularLocation>
</comment>
<dbReference type="InterPro" id="IPR003838">
    <property type="entry name" value="ABC3_permease_C"/>
</dbReference>
<evidence type="ECO:0000259" key="9">
    <source>
        <dbReference type="Pfam" id="PF12704"/>
    </source>
</evidence>
<evidence type="ECO:0000256" key="3">
    <source>
        <dbReference type="ARBA" id="ARBA00022475"/>
    </source>
</evidence>
<keyword evidence="5 7" id="KW-1133">Transmembrane helix</keyword>
<evidence type="ECO:0000256" key="5">
    <source>
        <dbReference type="ARBA" id="ARBA00022989"/>
    </source>
</evidence>
<dbReference type="EMBL" id="RYYU01000001">
    <property type="protein sequence ID" value="RUL59128.1"/>
    <property type="molecule type" value="Genomic_DNA"/>
</dbReference>
<evidence type="ECO:0000256" key="4">
    <source>
        <dbReference type="ARBA" id="ARBA00022692"/>
    </source>
</evidence>
<dbReference type="Pfam" id="PF02687">
    <property type="entry name" value="FtsX"/>
    <property type="match status" value="1"/>
</dbReference>
<keyword evidence="11" id="KW-1185">Reference proteome</keyword>
<evidence type="ECO:0000313" key="11">
    <source>
        <dbReference type="Proteomes" id="UP000278983"/>
    </source>
</evidence>
<dbReference type="PANTHER" id="PTHR30489:SF0">
    <property type="entry name" value="LIPOPROTEIN-RELEASING SYSTEM TRANSMEMBRANE PROTEIN LOLE"/>
    <property type="match status" value="1"/>
</dbReference>
<comment type="similarity">
    <text evidence="2">Belongs to the ABC-4 integral membrane protein family. LolC/E subfamily.</text>
</comment>
<feature type="domain" description="ABC3 transporter permease C-terminal" evidence="8">
    <location>
        <begin position="271"/>
        <end position="400"/>
    </location>
</feature>
<dbReference type="GO" id="GO:0044874">
    <property type="term" value="P:lipoprotein localization to outer membrane"/>
    <property type="evidence" value="ECO:0007669"/>
    <property type="project" value="TreeGrafter"/>
</dbReference>
<evidence type="ECO:0000256" key="6">
    <source>
        <dbReference type="ARBA" id="ARBA00023136"/>
    </source>
</evidence>
<name>A0A3S0PU87_9BACT</name>
<dbReference type="PANTHER" id="PTHR30489">
    <property type="entry name" value="LIPOPROTEIN-RELEASING SYSTEM TRANSMEMBRANE PROTEIN LOLE"/>
    <property type="match status" value="1"/>
</dbReference>
<gene>
    <name evidence="10" type="ORF">EHV08_04690</name>
</gene>
<organism evidence="10 11">
    <name type="scientific">Prevotella koreensis</name>
    <dbReference type="NCBI Taxonomy" id="2490854"/>
    <lineage>
        <taxon>Bacteria</taxon>
        <taxon>Pseudomonadati</taxon>
        <taxon>Bacteroidota</taxon>
        <taxon>Bacteroidia</taxon>
        <taxon>Bacteroidales</taxon>
        <taxon>Prevotellaceae</taxon>
        <taxon>Prevotella</taxon>
    </lineage>
</organism>
<feature type="transmembrane region" description="Helical" evidence="7">
    <location>
        <begin position="320"/>
        <end position="342"/>
    </location>
</feature>
<reference evidence="10 11" key="1">
    <citation type="submission" date="2018-12" db="EMBL/GenBank/DDBJ databases">
        <title>Genome sequencing of Prevotella sp. KCOM 3155 (= JS262).</title>
        <authorList>
            <person name="Kook J.-K."/>
            <person name="Park S.-N."/>
            <person name="Lim Y.K."/>
        </authorList>
    </citation>
    <scope>NUCLEOTIDE SEQUENCE [LARGE SCALE GENOMIC DNA]</scope>
    <source>
        <strain evidence="10 11">KCOM 3155</strain>
    </source>
</reference>
<sequence>MNAIIKLAWKNIWRKKWRSILMIGLVGIGVFAGTFVVAFINGWMENGIEEHLQMQTSHLQIHAKGYDDTNDIGRFMDRNEVEKAVNSVKEIASASYRLKTNALLTTAETSVGLIMIGVDANEEKEVSGIHTTIDTDSGTFLGKPTNHPVVISRYTARKLNARINSKIIVTFQNSNGDMQEVMLRVGGIFHTNSKRFDNNTAYMLKEDLLPYLSLPATAVHETAIILKHFDYCETTKDSLAMALKNCSVQKWDEVYPLMEILSAWREILNIFLLGIFFTALAFGIMNFMLMSVMEREEELNMLRNIGVSRRRIMYMIQTETLALISTGTMAGIALCLIMVAYFSESGFDISFLLSDNVNYGFSSIIHPKIVVSNFVEIVLFVLLSCFFASTSPVRKAIRNNKNKQQT</sequence>
<dbReference type="Pfam" id="PF12704">
    <property type="entry name" value="MacB_PCD"/>
    <property type="match status" value="1"/>
</dbReference>
<comment type="caution">
    <text evidence="10">The sequence shown here is derived from an EMBL/GenBank/DDBJ whole genome shotgun (WGS) entry which is preliminary data.</text>
</comment>
<feature type="domain" description="MacB-like periplasmic core" evidence="9">
    <location>
        <begin position="19"/>
        <end position="203"/>
    </location>
</feature>
<keyword evidence="4 7" id="KW-0812">Transmembrane</keyword>
<evidence type="ECO:0000256" key="7">
    <source>
        <dbReference type="SAM" id="Phobius"/>
    </source>
</evidence>
<feature type="transmembrane region" description="Helical" evidence="7">
    <location>
        <begin position="270"/>
        <end position="293"/>
    </location>
</feature>
<keyword evidence="3" id="KW-1003">Cell membrane</keyword>
<evidence type="ECO:0000256" key="2">
    <source>
        <dbReference type="ARBA" id="ARBA00005236"/>
    </source>
</evidence>
<dbReference type="InterPro" id="IPR051447">
    <property type="entry name" value="Lipoprotein-release_system"/>
</dbReference>
<feature type="transmembrane region" description="Helical" evidence="7">
    <location>
        <begin position="369"/>
        <end position="388"/>
    </location>
</feature>
<evidence type="ECO:0000313" key="10">
    <source>
        <dbReference type="EMBL" id="RUL59128.1"/>
    </source>
</evidence>
<evidence type="ECO:0000256" key="1">
    <source>
        <dbReference type="ARBA" id="ARBA00004651"/>
    </source>
</evidence>
<dbReference type="RefSeq" id="WP_126678298.1">
    <property type="nucleotide sequence ID" value="NZ_RYYU01000001.1"/>
</dbReference>